<keyword evidence="4" id="KW-0677">Repeat</keyword>
<feature type="domain" description="Disease resistance N-terminal" evidence="9">
    <location>
        <begin position="6"/>
        <end position="94"/>
    </location>
</feature>
<comment type="caution">
    <text evidence="10">The sequence shown here is derived from an EMBL/GenBank/DDBJ whole genome shotgun (WGS) entry which is preliminary data.</text>
</comment>
<keyword evidence="6" id="KW-0611">Plant defense</keyword>
<organism evidence="10 11">
    <name type="scientific">Rubus argutus</name>
    <name type="common">Southern blackberry</name>
    <dbReference type="NCBI Taxonomy" id="59490"/>
    <lineage>
        <taxon>Eukaryota</taxon>
        <taxon>Viridiplantae</taxon>
        <taxon>Streptophyta</taxon>
        <taxon>Embryophyta</taxon>
        <taxon>Tracheophyta</taxon>
        <taxon>Spermatophyta</taxon>
        <taxon>Magnoliopsida</taxon>
        <taxon>eudicotyledons</taxon>
        <taxon>Gunneridae</taxon>
        <taxon>Pentapetalae</taxon>
        <taxon>rosids</taxon>
        <taxon>fabids</taxon>
        <taxon>Rosales</taxon>
        <taxon>Rosaceae</taxon>
        <taxon>Rosoideae</taxon>
        <taxon>Rosoideae incertae sedis</taxon>
        <taxon>Rubus</taxon>
    </lineage>
</organism>
<dbReference type="AlphaFoldDB" id="A0AAW1X0Z1"/>
<dbReference type="GO" id="GO:0005743">
    <property type="term" value="C:mitochondrial inner membrane"/>
    <property type="evidence" value="ECO:0007669"/>
    <property type="project" value="TreeGrafter"/>
</dbReference>
<dbReference type="Gene3D" id="1.20.5.4130">
    <property type="match status" value="1"/>
</dbReference>
<dbReference type="PANTHER" id="PTHR12428">
    <property type="entry name" value="OXA1"/>
    <property type="match status" value="1"/>
</dbReference>
<dbReference type="Pfam" id="PF18052">
    <property type="entry name" value="Rx_N"/>
    <property type="match status" value="1"/>
</dbReference>
<evidence type="ECO:0000256" key="4">
    <source>
        <dbReference type="ARBA" id="ARBA00022737"/>
    </source>
</evidence>
<dbReference type="CDD" id="cd14798">
    <property type="entry name" value="RX-CC_like"/>
    <property type="match status" value="1"/>
</dbReference>
<proteinExistence type="inferred from homology"/>
<dbReference type="Proteomes" id="UP001457282">
    <property type="component" value="Unassembled WGS sequence"/>
</dbReference>
<evidence type="ECO:0000256" key="6">
    <source>
        <dbReference type="ARBA" id="ARBA00022821"/>
    </source>
</evidence>
<dbReference type="EMBL" id="JBEDUW010000005">
    <property type="protein sequence ID" value="KAK9929988.1"/>
    <property type="molecule type" value="Genomic_DNA"/>
</dbReference>
<keyword evidence="11" id="KW-1185">Reference proteome</keyword>
<evidence type="ECO:0000256" key="8">
    <source>
        <dbReference type="ARBA" id="ARBA00023136"/>
    </source>
</evidence>
<keyword evidence="8" id="KW-0472">Membrane</keyword>
<dbReference type="SUPFAM" id="SSF48452">
    <property type="entry name" value="TPR-like"/>
    <property type="match status" value="1"/>
</dbReference>
<evidence type="ECO:0000313" key="10">
    <source>
        <dbReference type="EMBL" id="KAK9929988.1"/>
    </source>
</evidence>
<dbReference type="PANTHER" id="PTHR12428:SF65">
    <property type="entry name" value="CYTOCHROME C OXIDASE ASSEMBLY PROTEIN COX18, MITOCHONDRIAL"/>
    <property type="match status" value="1"/>
</dbReference>
<keyword evidence="3" id="KW-0812">Transmembrane</keyword>
<dbReference type="GO" id="GO:0006952">
    <property type="term" value="P:defense response"/>
    <property type="evidence" value="ECO:0007669"/>
    <property type="project" value="UniProtKB-KW"/>
</dbReference>
<dbReference type="Gene3D" id="1.25.40.10">
    <property type="entry name" value="Tetratricopeptide repeat domain"/>
    <property type="match status" value="1"/>
</dbReference>
<accession>A0AAW1X0Z1</accession>
<dbReference type="InterPro" id="IPR011990">
    <property type="entry name" value="TPR-like_helical_dom_sf"/>
</dbReference>
<keyword evidence="7" id="KW-1133">Transmembrane helix</keyword>
<evidence type="ECO:0000256" key="2">
    <source>
        <dbReference type="ARBA" id="ARBA00010583"/>
    </source>
</evidence>
<reference evidence="10 11" key="1">
    <citation type="journal article" date="2023" name="G3 (Bethesda)">
        <title>A chromosome-length genome assembly and annotation of blackberry (Rubus argutus, cv. 'Hillquist').</title>
        <authorList>
            <person name="Bruna T."/>
            <person name="Aryal R."/>
            <person name="Dudchenko O."/>
            <person name="Sargent D.J."/>
            <person name="Mead D."/>
            <person name="Buti M."/>
            <person name="Cavallini A."/>
            <person name="Hytonen T."/>
            <person name="Andres J."/>
            <person name="Pham M."/>
            <person name="Weisz D."/>
            <person name="Mascagni F."/>
            <person name="Usai G."/>
            <person name="Natali L."/>
            <person name="Bassil N."/>
            <person name="Fernandez G.E."/>
            <person name="Lomsadze A."/>
            <person name="Armour M."/>
            <person name="Olukolu B."/>
            <person name="Poorten T."/>
            <person name="Britton C."/>
            <person name="Davik J."/>
            <person name="Ashrafi H."/>
            <person name="Aiden E.L."/>
            <person name="Borodovsky M."/>
            <person name="Worthington M."/>
        </authorList>
    </citation>
    <scope>NUCLEOTIDE SEQUENCE [LARGE SCALE GENOMIC DNA]</scope>
    <source>
        <strain evidence="10">PI 553951</strain>
    </source>
</reference>
<dbReference type="GO" id="GO:0032977">
    <property type="term" value="F:membrane insertase activity"/>
    <property type="evidence" value="ECO:0007669"/>
    <property type="project" value="InterPro"/>
</dbReference>
<comment type="subcellular location">
    <subcellularLocation>
        <location evidence="1">Membrane</location>
        <topology evidence="1">Multi-pass membrane protein</topology>
    </subcellularLocation>
</comment>
<dbReference type="InterPro" id="IPR041118">
    <property type="entry name" value="Rx_N"/>
</dbReference>
<evidence type="ECO:0000256" key="1">
    <source>
        <dbReference type="ARBA" id="ARBA00004141"/>
    </source>
</evidence>
<protein>
    <recommendedName>
        <fullName evidence="9">Disease resistance N-terminal domain-containing protein</fullName>
    </recommendedName>
</protein>
<evidence type="ECO:0000259" key="9">
    <source>
        <dbReference type="Pfam" id="PF18052"/>
    </source>
</evidence>
<gene>
    <name evidence="10" type="ORF">M0R45_027050</name>
</gene>
<evidence type="ECO:0000256" key="7">
    <source>
        <dbReference type="ARBA" id="ARBA00022989"/>
    </source>
</evidence>
<dbReference type="InterPro" id="IPR038005">
    <property type="entry name" value="RX-like_CC"/>
</dbReference>
<dbReference type="InterPro" id="IPR001708">
    <property type="entry name" value="YidC/ALB3/OXA1/COX18"/>
</dbReference>
<dbReference type="GO" id="GO:0000166">
    <property type="term" value="F:nucleotide binding"/>
    <property type="evidence" value="ECO:0007669"/>
    <property type="project" value="UniProtKB-KW"/>
</dbReference>
<name>A0AAW1X0Z1_RUBAR</name>
<evidence type="ECO:0000313" key="11">
    <source>
        <dbReference type="Proteomes" id="UP001457282"/>
    </source>
</evidence>
<evidence type="ECO:0000256" key="3">
    <source>
        <dbReference type="ARBA" id="ARBA00022692"/>
    </source>
</evidence>
<evidence type="ECO:0000256" key="5">
    <source>
        <dbReference type="ARBA" id="ARBA00022741"/>
    </source>
</evidence>
<comment type="similarity">
    <text evidence="2">Belongs to the OXA1/ALB3/YidC (TC 2.A.9.2) family.</text>
</comment>
<sequence>MAEGLIASLVQQFATLTLDELTLILNARGDIANLSSKLQDIQALLHDAEKKQVIEESVRRWLEKLKDVSFEMDDVVDEWKTEVGKREAHPTKNKNKVLLSFLYNCSCLGQFSNVPFRRHIACTIRDLNQELTQIHNERSMFNFQSTIADAVNVEPRPITSSFVDISTIFGREAEKDRLVSELIRGEIRRSDQLVIPIGCQFDLETICVRWPARSGRDISWIANGSFFGIVRCGMALLEGVFTTACGKGINKSALMKDPLGYAKEEDRKEAVEMKRNELQAISDEKVSASGASIPPPRLLVNPKLLSPLNRSSASFFAPTHTLTHSPCLDRLGADSGVLNFGGSGGPIEELISMLDWFHQLTGLPWWLLIASSTLAMRIALLPIIIVERKKLKTIGEVLPKLPPPPWSPSFSGKSYTDQLSLFQKKRREIGCPRFYGYFPPPPPKKEKHHYPGFDCGGTLWFQNLTELPRDVLGSIFPLMIAGLYFTHIQGSLVYWVTNSLLNIIQELALNYPCVRAKLGLPDKNNSKGTGILSLASPMESKKTCAQVLSPRDLSNLSIKLLSEGHKERALHLLKLALEKDPEYVRALIIMGQTLLQKQLHAEATEYYMGGIGLKSQPNLLHPTNCHLVVHGKAISSNGGYRAKELTLAMLWSPTRKLGRGK</sequence>
<dbReference type="GO" id="GO:0032979">
    <property type="term" value="P:protein insertion into mitochondrial inner membrane from matrix"/>
    <property type="evidence" value="ECO:0007669"/>
    <property type="project" value="TreeGrafter"/>
</dbReference>
<keyword evidence="5" id="KW-0547">Nucleotide-binding</keyword>